<dbReference type="InterPro" id="IPR011990">
    <property type="entry name" value="TPR-like_helical_dom_sf"/>
</dbReference>
<evidence type="ECO:0000256" key="12">
    <source>
        <dbReference type="SAM" id="MobiDB-lite"/>
    </source>
</evidence>
<dbReference type="Pfam" id="PF23593">
    <property type="entry name" value="HEAT_ATR"/>
    <property type="match status" value="1"/>
</dbReference>
<dbReference type="InterPro" id="IPR014009">
    <property type="entry name" value="PIK_FAT"/>
</dbReference>
<dbReference type="SUPFAM" id="SSF56112">
    <property type="entry name" value="Protein kinase-like (PK-like)"/>
    <property type="match status" value="1"/>
</dbReference>
<dbReference type="PROSITE" id="PS51190">
    <property type="entry name" value="FATC"/>
    <property type="match status" value="1"/>
</dbReference>
<comment type="similarity">
    <text evidence="1">Belongs to the phosducin family.</text>
</comment>
<dbReference type="InterPro" id="IPR011009">
    <property type="entry name" value="Kinase-like_dom_sf"/>
</dbReference>
<keyword evidence="4" id="KW-0723">Serine/threonine-protein kinase</keyword>
<evidence type="ECO:0000259" key="13">
    <source>
        <dbReference type="PROSITE" id="PS50290"/>
    </source>
</evidence>
<dbReference type="PANTHER" id="PTHR11139">
    <property type="entry name" value="ATAXIA TELANGIECTASIA MUTATED ATM -RELATED"/>
    <property type="match status" value="1"/>
</dbReference>
<feature type="region of interest" description="Disordered" evidence="12">
    <location>
        <begin position="1"/>
        <end position="29"/>
    </location>
</feature>
<dbReference type="InterPro" id="IPR003152">
    <property type="entry name" value="FATC_dom"/>
</dbReference>
<feature type="compositionally biased region" description="Polar residues" evidence="12">
    <location>
        <begin position="2515"/>
        <end position="2530"/>
    </location>
</feature>
<evidence type="ECO:0000256" key="3">
    <source>
        <dbReference type="ARBA" id="ARBA00012513"/>
    </source>
</evidence>
<evidence type="ECO:0000313" key="16">
    <source>
        <dbReference type="EMBL" id="GAA5799597.1"/>
    </source>
</evidence>
<dbReference type="EMBL" id="BAABUJ010000013">
    <property type="protein sequence ID" value="GAA5799597.1"/>
    <property type="molecule type" value="Genomic_DNA"/>
</dbReference>
<gene>
    <name evidence="16" type="ORF">HPULCUR_005013</name>
</gene>
<evidence type="ECO:0000256" key="1">
    <source>
        <dbReference type="ARBA" id="ARBA00009686"/>
    </source>
</evidence>
<dbReference type="PROSITE" id="PS50290">
    <property type="entry name" value="PI3_4_KINASE_3"/>
    <property type="match status" value="1"/>
</dbReference>
<dbReference type="SMART" id="SM01343">
    <property type="entry name" value="FATC"/>
    <property type="match status" value="1"/>
</dbReference>
<evidence type="ECO:0000256" key="7">
    <source>
        <dbReference type="ARBA" id="ARBA00022777"/>
    </source>
</evidence>
<feature type="domain" description="PI3K/PI4K catalytic" evidence="13">
    <location>
        <begin position="1998"/>
        <end position="2343"/>
    </location>
</feature>
<keyword evidence="6" id="KW-0547">Nucleotide-binding</keyword>
<keyword evidence="7" id="KW-0418">Kinase</keyword>
<feature type="compositionally biased region" description="Acidic residues" evidence="12">
    <location>
        <begin position="1"/>
        <end position="10"/>
    </location>
</feature>
<keyword evidence="8" id="KW-0067">ATP-binding</keyword>
<dbReference type="SUPFAM" id="SSF52833">
    <property type="entry name" value="Thioredoxin-like"/>
    <property type="match status" value="1"/>
</dbReference>
<name>A0ABP9XZY3_9FUNG</name>
<keyword evidence="9" id="KW-0866">Nonsense-mediated mRNA decay</keyword>
<dbReference type="Proteomes" id="UP001476247">
    <property type="component" value="Unassembled WGS sequence"/>
</dbReference>
<dbReference type="Pfam" id="PF02114">
    <property type="entry name" value="Phosducin"/>
    <property type="match status" value="1"/>
</dbReference>
<dbReference type="InterPro" id="IPR016024">
    <property type="entry name" value="ARM-type_fold"/>
</dbReference>
<dbReference type="Gene3D" id="1.25.10.10">
    <property type="entry name" value="Leucine-rich Repeat Variant"/>
    <property type="match status" value="1"/>
</dbReference>
<dbReference type="PROSITE" id="PS51189">
    <property type="entry name" value="FAT"/>
    <property type="match status" value="1"/>
</dbReference>
<dbReference type="SMART" id="SM01345">
    <property type="entry name" value="Rapamycin_bind"/>
    <property type="match status" value="1"/>
</dbReference>
<feature type="compositionally biased region" description="Acidic residues" evidence="12">
    <location>
        <begin position="2364"/>
        <end position="2377"/>
    </location>
</feature>
<feature type="region of interest" description="Disordered" evidence="12">
    <location>
        <begin position="2514"/>
        <end position="2535"/>
    </location>
</feature>
<dbReference type="InterPro" id="IPR011989">
    <property type="entry name" value="ARM-like"/>
</dbReference>
<dbReference type="InterPro" id="IPR000403">
    <property type="entry name" value="PI3/4_kinase_cat_dom"/>
</dbReference>
<organism evidence="16 17">
    <name type="scientific">Helicostylum pulchrum</name>
    <dbReference type="NCBI Taxonomy" id="562976"/>
    <lineage>
        <taxon>Eukaryota</taxon>
        <taxon>Fungi</taxon>
        <taxon>Fungi incertae sedis</taxon>
        <taxon>Mucoromycota</taxon>
        <taxon>Mucoromycotina</taxon>
        <taxon>Mucoromycetes</taxon>
        <taxon>Mucorales</taxon>
        <taxon>Mucorineae</taxon>
        <taxon>Mucoraceae</taxon>
        <taxon>Helicostylum</taxon>
    </lineage>
</organism>
<feature type="compositionally biased region" description="Polar residues" evidence="12">
    <location>
        <begin position="217"/>
        <end position="226"/>
    </location>
</feature>
<dbReference type="SMART" id="SM00146">
    <property type="entry name" value="PI3Kc"/>
    <property type="match status" value="1"/>
</dbReference>
<keyword evidence="5" id="KW-0808">Transferase</keyword>
<feature type="compositionally biased region" description="Acidic residues" evidence="12">
    <location>
        <begin position="228"/>
        <end position="238"/>
    </location>
</feature>
<dbReference type="InterPro" id="IPR018936">
    <property type="entry name" value="PI3/4_kinase_CS"/>
</dbReference>
<dbReference type="CDD" id="cd05170">
    <property type="entry name" value="PIKKc_SMG1"/>
    <property type="match status" value="1"/>
</dbReference>
<dbReference type="InterPro" id="IPR031559">
    <property type="entry name" value="SMG1"/>
</dbReference>
<dbReference type="EC" id="2.7.11.1" evidence="3"/>
<feature type="region of interest" description="Disordered" evidence="12">
    <location>
        <begin position="2364"/>
        <end position="2388"/>
    </location>
</feature>
<evidence type="ECO:0000256" key="5">
    <source>
        <dbReference type="ARBA" id="ARBA00022679"/>
    </source>
</evidence>
<evidence type="ECO:0000256" key="4">
    <source>
        <dbReference type="ARBA" id="ARBA00022527"/>
    </source>
</evidence>
<dbReference type="Pfam" id="PF00454">
    <property type="entry name" value="PI3_PI4_kinase"/>
    <property type="match status" value="1"/>
</dbReference>
<evidence type="ECO:0000256" key="2">
    <source>
        <dbReference type="ARBA" id="ARBA00011031"/>
    </source>
</evidence>
<proteinExistence type="inferred from homology"/>
<evidence type="ECO:0000259" key="14">
    <source>
        <dbReference type="PROSITE" id="PS51189"/>
    </source>
</evidence>
<keyword evidence="17" id="KW-1185">Reference proteome</keyword>
<protein>
    <recommendedName>
        <fullName evidence="3">non-specific serine/threonine protein kinase</fullName>
        <ecNumber evidence="3">2.7.11.1</ecNumber>
    </recommendedName>
</protein>
<accession>A0ABP9XZY3</accession>
<sequence>MDDPNADTEWNDILRSKGILPPKDDEKDDRMEDAFVDMVKAREDRLSSLENKDLDELDELEDIEDDRILNEYRHKRMMEMHALAAKEKFGEVLDISKPDFIREVTEASKDCHVVVHFIPACKLMNRCLAELALQFKATKFVRIVSDQCIPNFPDHNVPAILIYGEGDIKANLAGAIQFGGMKMTAKSLRAVLSQYGAVPPEKVVDEDDKNKQPKKTIYQSRGTAALSSDEESDDDDREPDTGESRATQLLRRIFNDEDDASFSRRLSNANQLLKTLAESRNTISDSLQFRQEQMHLLDICIYDEGLRRIIELGKVPSSLRNALAKIVSGLACYTRLDLALSWIFDRLENWPSAEKSTLEVNRDREWKKWLLCLLKQVLIDSSTDQYTYRQAQEMAPTILSGIITFLDTMNSSEFLPTCIDILIFFSESYQSLFGQRFKDIIDLLVGWNVDIGLPEPKRAVLISSYIKFSVYWASYIPFAVDLLNHFLNDMRDIVRGLATMPKDDSEEYMGRWNTCTNIFGCYQAILNTIQPLIVKDSKYHDLRMAEVLFEKMLPEVVGLVNDALCTSPSLAWIQISQNVLILLVSYKPFIYRAYQNDIYTYLAEKAKFSMYTDPQGYLQILMHFIELWGTDIDENVVFQLLDHKNSPLFELRSNNRNNTKLNEGILILFRFLARIDITDEGRFHMNQKNIDLLLEKQVIIKRFYSKSISKRTLKKSMEFIVQNDGSVSFDNKSKDDELVSSTTVALAIEDTLLINYLLLDNASIWPQLRFENALTSLEILCMAWVYKCSDLFDSCFQIVKDYWKCLNFFLDDEYEFEMISYLVTDLLENWADLSLHTRKSICEFVKAILTGLYMSESFQLDPTTVFKPIMSGFLYAAGVERNNTSKVDILKLIAYYCQIFGSADIIDLVLENVQRSINNPHRKVQAASKDLLTSLNPFMISEVKKFDDTTAAFIQSIIMATPHTGSFRPVHYEIVMKHLGMAEHLIGSDDQQEPTDSDPANTSEWARRLLHHCDTIGNMKNVNIFGELKEEMDLGGIVDLINNSEPLLCYWAMWESARYCMLSRLRTPFGGPQQTFAAFERMLNSLVNNAELKVAIRHNIIAGAKIIGNDHLLIAHVIQILSELESNIPPIADIMPWFKELNGYLRELVEACIREQYTDLIYGMQSWYKKLIRKIYQLSPEFKEKWSFEGFIGPIEIKGESAKVTVTWFQIAALFASSHDEMAIKSLSTLKSFISNDNFGILDMLDRQVVHFYTCLEDYDALQKTLESDSTVIDDFICDSLRSFNSGNGGFEQERSVAMSKIQTFVKSAPLESCLELARLDRFRNWIASANDDNTDTLSHDITVRLTERILQVLKEGIFTNISSLLELQLLQSDWNSLISSAKDWLAMTSGNIPNFHNLPPETKHWARLSTYFERLFNMNEPGDIKNVTKCLGFIQLHSAKVARRQGNFELAQKLINKAVLIPDTKYLALYEHTKVLFKQSNYTLAMETINEVLVHTSSAPEYEELKSKVYLKVARYLKNSPVSEVPTLLKKLDPKLMIMSPTVLQSSVENSVDFALDKSIENNTEDGRPWFEYATHYYKQGWHILDELLRPDSSMPIIVWASKEIQRALEHSDESIDRKHIEKTILGLLFKYSASLGDQKLVDCTSFTASLHQIVPFLDENSESCILKTLEELQNMVIHKFYASAQSYFRYLSLDIHNNNIQNSSNISSTSMIITATLRILRMLTKYGEALKIIYTEHIEIVRVDLWKQVIPQLFAQLNHPNDFVRQIIGKLISRICDEYPLEIVYDVIVSSTSSKTNRETKQSLNAIANRMMDRNELLWLSTRRMAEELEKITVLLEEKWQNKIASLQFDVMQQFSKLNQEIERFSKYSDETQREKEFLDIYNGVMKFVIASVDKLFLETAEDSITSTPHEQWFQKTYGKQLIYAYNLLKKPTSMKEYRRGWECFQQLHRQLMTETHKVRILELSHVSPYLFSMKRTLIGIPGRHENDESCFIDTFGTNVIVLPTKTKPKKLDMKGTDGKKYSYLFKGLEDLHLDERVMQLLTTTNGLLSENGATALRGMKARTYAVIPLSDHSGMIQWVNDATPFFALFKKWQKRESAAHMLLTNDKPNEALMHSLLQKPTETFTSKVASILKASGLRVTANRKHWPKEVLKQAYLELVKETPGDLLEKELYYSSSSATEWYKKTTSFARSLAVTSMIGYIIGLGDRHLDNMLIDFRSGEMIHIDYNVCFEKGKRLRVPELVPYRLTQNLYGALGITGVDGQFRTAAEETLRVLRKHKEVLVTLLDAFVYDPLVDWESEAVETGHRQMMELQTNLGLIATRITEKQSENEKERASILGSLASLKHNLHQWQESMLLEAESLNEEEGSDDDDAILDNDGTLTQIENDSPSFMGRLPIYLLREVKSHISGIASLISNTKSSTEGISPLLESITIIETDEDNELRPAQKSAKMALDSLAVLDAEFKRLDKQIADNKNYESEWSYTQLLEFIQLVNKSVQEYYLAIRTLEEFGPDSNKNTSATVATDYNNRPQEEFKPVDSANYEGLEQYDESTPDDRVANQNNGSQKIAINKIPTNNHVVKIMKRIRSKLEGVDFGVQHKMPVSEQVTRSIEQATSVDNLCLMYEGWTSWV</sequence>
<evidence type="ECO:0000256" key="10">
    <source>
        <dbReference type="ARBA" id="ARBA00047899"/>
    </source>
</evidence>
<dbReference type="Pfam" id="PF15785">
    <property type="entry name" value="SMG1"/>
    <property type="match status" value="1"/>
</dbReference>
<dbReference type="InterPro" id="IPR036940">
    <property type="entry name" value="PI3/4_kinase_cat_sf"/>
</dbReference>
<feature type="domain" description="FAT" evidence="14">
    <location>
        <begin position="1306"/>
        <end position="1795"/>
    </location>
</feature>
<evidence type="ECO:0000256" key="6">
    <source>
        <dbReference type="ARBA" id="ARBA00022741"/>
    </source>
</evidence>
<evidence type="ECO:0000256" key="9">
    <source>
        <dbReference type="ARBA" id="ARBA00023161"/>
    </source>
</evidence>
<dbReference type="InterPro" id="IPR039414">
    <property type="entry name" value="SMG1_PIKKc"/>
</dbReference>
<dbReference type="CDD" id="cd02988">
    <property type="entry name" value="Phd_like_VIAF"/>
    <property type="match status" value="1"/>
</dbReference>
<feature type="region of interest" description="Disordered" evidence="12">
    <location>
        <begin position="203"/>
        <end position="245"/>
    </location>
</feature>
<dbReference type="InterPro" id="IPR024253">
    <property type="entry name" value="Phosducin_thioredoxin-like_dom"/>
</dbReference>
<dbReference type="InterPro" id="IPR050517">
    <property type="entry name" value="DDR_Repair_Kinase"/>
</dbReference>
<dbReference type="SUPFAM" id="SSF48452">
    <property type="entry name" value="TPR-like"/>
    <property type="match status" value="1"/>
</dbReference>
<evidence type="ECO:0000259" key="15">
    <source>
        <dbReference type="PROSITE" id="PS51190"/>
    </source>
</evidence>
<comment type="catalytic activity">
    <reaction evidence="11">
        <text>L-seryl-[protein] + ATP = O-phospho-L-seryl-[protein] + ADP + H(+)</text>
        <dbReference type="Rhea" id="RHEA:17989"/>
        <dbReference type="Rhea" id="RHEA-COMP:9863"/>
        <dbReference type="Rhea" id="RHEA-COMP:11604"/>
        <dbReference type="ChEBI" id="CHEBI:15378"/>
        <dbReference type="ChEBI" id="CHEBI:29999"/>
        <dbReference type="ChEBI" id="CHEBI:30616"/>
        <dbReference type="ChEBI" id="CHEBI:83421"/>
        <dbReference type="ChEBI" id="CHEBI:456216"/>
        <dbReference type="EC" id="2.7.11.1"/>
    </reaction>
</comment>
<evidence type="ECO:0000256" key="11">
    <source>
        <dbReference type="ARBA" id="ARBA00048679"/>
    </source>
</evidence>
<evidence type="ECO:0000313" key="17">
    <source>
        <dbReference type="Proteomes" id="UP001476247"/>
    </source>
</evidence>
<dbReference type="SUPFAM" id="SSF48371">
    <property type="entry name" value="ARM repeat"/>
    <property type="match status" value="2"/>
</dbReference>
<dbReference type="Gene3D" id="1.10.1070.11">
    <property type="entry name" value="Phosphatidylinositol 3-/4-kinase, catalytic domain"/>
    <property type="match status" value="1"/>
</dbReference>
<evidence type="ECO:0000256" key="8">
    <source>
        <dbReference type="ARBA" id="ARBA00022840"/>
    </source>
</evidence>
<comment type="caution">
    <text evidence="16">The sequence shown here is derived from an EMBL/GenBank/DDBJ whole genome shotgun (WGS) entry which is preliminary data.</text>
</comment>
<dbReference type="Pfam" id="PF02260">
    <property type="entry name" value="FATC"/>
    <property type="match status" value="1"/>
</dbReference>
<dbReference type="Gene3D" id="3.40.30.10">
    <property type="entry name" value="Glutaredoxin"/>
    <property type="match status" value="1"/>
</dbReference>
<dbReference type="Gene3D" id="3.30.1010.10">
    <property type="entry name" value="Phosphatidylinositol 3-kinase Catalytic Subunit, Chain A, domain 4"/>
    <property type="match status" value="1"/>
</dbReference>
<feature type="domain" description="FATC" evidence="15">
    <location>
        <begin position="2599"/>
        <end position="2631"/>
    </location>
</feature>
<comment type="catalytic activity">
    <reaction evidence="10">
        <text>L-threonyl-[protein] + ATP = O-phospho-L-threonyl-[protein] + ADP + H(+)</text>
        <dbReference type="Rhea" id="RHEA:46608"/>
        <dbReference type="Rhea" id="RHEA-COMP:11060"/>
        <dbReference type="Rhea" id="RHEA-COMP:11605"/>
        <dbReference type="ChEBI" id="CHEBI:15378"/>
        <dbReference type="ChEBI" id="CHEBI:30013"/>
        <dbReference type="ChEBI" id="CHEBI:30616"/>
        <dbReference type="ChEBI" id="CHEBI:61977"/>
        <dbReference type="ChEBI" id="CHEBI:456216"/>
        <dbReference type="EC" id="2.7.11.1"/>
    </reaction>
</comment>
<dbReference type="PROSITE" id="PS00916">
    <property type="entry name" value="PI3_4_KINASE_2"/>
    <property type="match status" value="1"/>
</dbReference>
<dbReference type="PANTHER" id="PTHR11139:SF71">
    <property type="entry name" value="SERINE_THREONINE-PROTEIN KINASE SMG1"/>
    <property type="match status" value="1"/>
</dbReference>
<reference evidence="16 17" key="1">
    <citation type="submission" date="2024-04" db="EMBL/GenBank/DDBJ databases">
        <title>genome sequences of Mucor flavus KT1a and Helicostylum pulchrum KT1b strains isolation_sourced from the surface of a dry-aged beef.</title>
        <authorList>
            <person name="Toyotome T."/>
            <person name="Hosono M."/>
            <person name="Torimaru M."/>
            <person name="Fukuda K."/>
            <person name="Mikami N."/>
        </authorList>
    </citation>
    <scope>NUCLEOTIDE SEQUENCE [LARGE SCALE GENOMIC DNA]</scope>
    <source>
        <strain evidence="16 17">KT1b</strain>
    </source>
</reference>
<dbReference type="InterPro" id="IPR057564">
    <property type="entry name" value="HEAT_ATR"/>
</dbReference>
<dbReference type="InterPro" id="IPR036249">
    <property type="entry name" value="Thioredoxin-like_sf"/>
</dbReference>
<comment type="similarity">
    <text evidence="2">Belongs to the PI3/PI4-kinase family.</text>
</comment>